<dbReference type="PANTHER" id="PTHR45700:SF8">
    <property type="entry name" value="HECT-TYPE E3 UBIQUITIN TRANSFERASE"/>
    <property type="match status" value="1"/>
</dbReference>
<keyword evidence="6 7" id="KW-0833">Ubl conjugation pathway</keyword>
<keyword evidence="4" id="KW-0963">Cytoplasm</keyword>
<dbReference type="OrthoDB" id="8068875at2759"/>
<dbReference type="PROSITE" id="PS50237">
    <property type="entry name" value="HECT"/>
    <property type="match status" value="1"/>
</dbReference>
<evidence type="ECO:0000256" key="8">
    <source>
        <dbReference type="SAM" id="MobiDB-lite"/>
    </source>
</evidence>
<evidence type="ECO:0000256" key="3">
    <source>
        <dbReference type="ARBA" id="ARBA00012485"/>
    </source>
</evidence>
<dbReference type="Gene3D" id="3.30.2160.10">
    <property type="entry name" value="Hect, E3 ligase catalytic domain"/>
    <property type="match status" value="1"/>
</dbReference>
<dbReference type="CDD" id="cd00078">
    <property type="entry name" value="HECTc"/>
    <property type="match status" value="1"/>
</dbReference>
<dbReference type="Gene3D" id="3.90.1750.10">
    <property type="entry name" value="Hect, E3 ligase catalytic domains"/>
    <property type="match status" value="1"/>
</dbReference>
<dbReference type="PANTHER" id="PTHR45700">
    <property type="entry name" value="UBIQUITIN-PROTEIN LIGASE E3C"/>
    <property type="match status" value="1"/>
</dbReference>
<feature type="region of interest" description="Disordered" evidence="8">
    <location>
        <begin position="241"/>
        <end position="264"/>
    </location>
</feature>
<feature type="compositionally biased region" description="Low complexity" evidence="8">
    <location>
        <begin position="65"/>
        <end position="76"/>
    </location>
</feature>
<keyword evidence="11" id="KW-1185">Reference proteome</keyword>
<comment type="caution">
    <text evidence="10">The sequence shown here is derived from an EMBL/GenBank/DDBJ whole genome shotgun (WGS) entry which is preliminary data.</text>
</comment>
<dbReference type="SMART" id="SM00119">
    <property type="entry name" value="HECTc"/>
    <property type="match status" value="1"/>
</dbReference>
<feature type="region of interest" description="Disordered" evidence="8">
    <location>
        <begin position="64"/>
        <end position="99"/>
    </location>
</feature>
<keyword evidence="5" id="KW-0808">Transferase</keyword>
<organism evidence="10 11">
    <name type="scientific">Paraglomus brasilianum</name>
    <dbReference type="NCBI Taxonomy" id="144538"/>
    <lineage>
        <taxon>Eukaryota</taxon>
        <taxon>Fungi</taxon>
        <taxon>Fungi incertae sedis</taxon>
        <taxon>Mucoromycota</taxon>
        <taxon>Glomeromycotina</taxon>
        <taxon>Glomeromycetes</taxon>
        <taxon>Paraglomerales</taxon>
        <taxon>Paraglomeraceae</taxon>
        <taxon>Paraglomus</taxon>
    </lineage>
</organism>
<dbReference type="InterPro" id="IPR000569">
    <property type="entry name" value="HECT_dom"/>
</dbReference>
<dbReference type="FunFam" id="3.30.2410.10:FF:000003">
    <property type="entry name" value="probable E3 ubiquitin-protein ligase HERC4 isoform X1"/>
    <property type="match status" value="1"/>
</dbReference>
<evidence type="ECO:0000313" key="10">
    <source>
        <dbReference type="EMBL" id="CAG8566638.1"/>
    </source>
</evidence>
<dbReference type="Gene3D" id="6.10.130.10">
    <property type="entry name" value="Ubiquitin-protein ligase E3A, N-terminal zinc-binding domain (AZUL)"/>
    <property type="match status" value="1"/>
</dbReference>
<dbReference type="InterPro" id="IPR035983">
    <property type="entry name" value="Hect_E3_ubiquitin_ligase"/>
</dbReference>
<comment type="subcellular location">
    <subcellularLocation>
        <location evidence="2">Cytoplasm</location>
    </subcellularLocation>
</comment>
<comment type="catalytic activity">
    <reaction evidence="1">
        <text>S-ubiquitinyl-[E2 ubiquitin-conjugating enzyme]-L-cysteine + [acceptor protein]-L-lysine = [E2 ubiquitin-conjugating enzyme]-L-cysteine + N(6)-ubiquitinyl-[acceptor protein]-L-lysine.</text>
        <dbReference type="EC" id="2.3.2.26"/>
    </reaction>
</comment>
<dbReference type="GO" id="GO:0005737">
    <property type="term" value="C:cytoplasm"/>
    <property type="evidence" value="ECO:0007669"/>
    <property type="project" value="UniProtKB-SubCell"/>
</dbReference>
<dbReference type="InterPro" id="IPR032353">
    <property type="entry name" value="AZUL"/>
</dbReference>
<evidence type="ECO:0000256" key="2">
    <source>
        <dbReference type="ARBA" id="ARBA00004496"/>
    </source>
</evidence>
<evidence type="ECO:0000256" key="5">
    <source>
        <dbReference type="ARBA" id="ARBA00022679"/>
    </source>
</evidence>
<dbReference type="GO" id="GO:0061630">
    <property type="term" value="F:ubiquitin protein ligase activity"/>
    <property type="evidence" value="ECO:0007669"/>
    <property type="project" value="UniProtKB-EC"/>
</dbReference>
<evidence type="ECO:0000256" key="7">
    <source>
        <dbReference type="PROSITE-ProRule" id="PRU00104"/>
    </source>
</evidence>
<accession>A0A9N9FXA7</accession>
<evidence type="ECO:0000313" key="11">
    <source>
        <dbReference type="Proteomes" id="UP000789739"/>
    </source>
</evidence>
<dbReference type="Pfam" id="PF16558">
    <property type="entry name" value="AZUL"/>
    <property type="match status" value="1"/>
</dbReference>
<dbReference type="Pfam" id="PF00632">
    <property type="entry name" value="HECT"/>
    <property type="match status" value="1"/>
</dbReference>
<evidence type="ECO:0000256" key="6">
    <source>
        <dbReference type="ARBA" id="ARBA00022786"/>
    </source>
</evidence>
<feature type="active site" description="Glycyl thioester intermediate" evidence="7">
    <location>
        <position position="968"/>
    </location>
</feature>
<feature type="compositionally biased region" description="Polar residues" evidence="8">
    <location>
        <begin position="77"/>
        <end position="87"/>
    </location>
</feature>
<evidence type="ECO:0000256" key="4">
    <source>
        <dbReference type="ARBA" id="ARBA00022490"/>
    </source>
</evidence>
<proteinExistence type="predicted"/>
<evidence type="ECO:0000256" key="1">
    <source>
        <dbReference type="ARBA" id="ARBA00000885"/>
    </source>
</evidence>
<dbReference type="GO" id="GO:0000209">
    <property type="term" value="P:protein polyubiquitination"/>
    <property type="evidence" value="ECO:0007669"/>
    <property type="project" value="InterPro"/>
</dbReference>
<dbReference type="AlphaFoldDB" id="A0A9N9FXA7"/>
<feature type="compositionally biased region" description="Polar residues" evidence="8">
    <location>
        <begin position="241"/>
        <end position="251"/>
    </location>
</feature>
<dbReference type="InterPro" id="IPR044611">
    <property type="entry name" value="E3A/B/C-like"/>
</dbReference>
<feature type="region of interest" description="Disordered" evidence="8">
    <location>
        <begin position="154"/>
        <end position="176"/>
    </location>
</feature>
<feature type="domain" description="HECT" evidence="9">
    <location>
        <begin position="672"/>
        <end position="1000"/>
    </location>
</feature>
<name>A0A9N9FXA7_9GLOM</name>
<reference evidence="10" key="1">
    <citation type="submission" date="2021-06" db="EMBL/GenBank/DDBJ databases">
        <authorList>
            <person name="Kallberg Y."/>
            <person name="Tangrot J."/>
            <person name="Rosling A."/>
        </authorList>
    </citation>
    <scope>NUCLEOTIDE SEQUENCE</scope>
    <source>
        <strain evidence="10">BR232B</strain>
    </source>
</reference>
<sequence length="1000" mass="113056">MNDKPSGSPITPPVGVVSWDIAGVTLGSAARLLLFMRLSVDFRWSTRIGFAESHLADLWRVDAPSSSSQHQGSTSSDTMSNQPSPTYTAGEPAHTSSTYTGNNYLVRSPMYSASSARHQQAQNFSSQSPPANSAISATPYSPFSPQYSSFSTHTNGISPTYVPRSQRQGYTSPYMPSSPNYPVPMSSLYSPSSPTYTTLNYFNIPSSTGFHSTNTSTYINVTPYANGVSVNPIRSGQIAIQSQPSTTARQLRNSHHRNPRNSVGDSSMLVMRYYRQLTNGCLRRNCVNPYCASNSNFTRCDNHEAMVLAQSLAAQGESHICNNAMDDNSNGSTMSKLLDDADIPTHDTLNYAILETLYNDCKERGDYSDLYRIVYNVFSNHSKLANSFKQMDPYYKEQCPLDIEGIGKSYNLIAKDCPDKKGSKTLVTATIELLERIKSSYETLQIETLACFIIILRNPLLMDPAEHADVMPLLVEIIAGLPESRKKILCQYFLAERPSKSKSYNENKTESIKGNDGDAKATLREDFRHYVILFQHFITLRLLTRATTPNKDKAVMNATRCLSMFYKLNEERALLHFSEFYNDAVNETIDIKDDFPHFKQKDGFSFCDHPFILTPIIKADVLKIESMVQMRHELQDSFFRAMFIGVNSPYLILEIRRDHIIRDALYQLESKSPQDLKKQLRVQFAGEDGVDEGGVQKEFFQLVVREMFDQKYGMFTQNEESRLCWFNQNPFDESALDEYKLIGRLLGLAIYNSVILDVHFPVVLYRKLKGQPATLADLKELDPSLGKGLEQLLELEDDVESTYNRTFQIEYESFGHRITHELKASGAHIKLTNDNRQEFVDLFVDFWLNKSITRQFNAFKEGFDLVCGGSAIQLFRPEEIEQLMCGSRDLDFEALENVTQYDGGFNKNSQVVRNFWEIVHGFTEEQKKRLLFFTTGSDRVPIGGLSKLQFVIAKNGGDSDRLPTSHTCYNVLLLCEYSSKEKLKERLLTAISNAEGFGMI</sequence>
<dbReference type="FunFam" id="3.30.2160.10:FF:000004">
    <property type="entry name" value="probable E3 ubiquitin-protein ligase HERC4 isoform X1"/>
    <property type="match status" value="1"/>
</dbReference>
<evidence type="ECO:0000259" key="9">
    <source>
        <dbReference type="PROSITE" id="PS50237"/>
    </source>
</evidence>
<dbReference type="SUPFAM" id="SSF56204">
    <property type="entry name" value="Hect, E3 ligase catalytic domain"/>
    <property type="match status" value="1"/>
</dbReference>
<dbReference type="InterPro" id="IPR042556">
    <property type="entry name" value="AZUL_sf"/>
</dbReference>
<dbReference type="Proteomes" id="UP000789739">
    <property type="component" value="Unassembled WGS sequence"/>
</dbReference>
<dbReference type="Gene3D" id="3.30.2410.10">
    <property type="entry name" value="Hect, E3 ligase catalytic domain"/>
    <property type="match status" value="1"/>
</dbReference>
<gene>
    <name evidence="10" type="ORF">PBRASI_LOCUS5879</name>
</gene>
<protein>
    <recommendedName>
        <fullName evidence="3">HECT-type E3 ubiquitin transferase</fullName>
        <ecNumber evidence="3">2.3.2.26</ecNumber>
    </recommendedName>
</protein>
<dbReference type="EC" id="2.3.2.26" evidence="3"/>
<dbReference type="EMBL" id="CAJVPI010000728">
    <property type="protein sequence ID" value="CAG8566638.1"/>
    <property type="molecule type" value="Genomic_DNA"/>
</dbReference>
<feature type="region of interest" description="Disordered" evidence="8">
    <location>
        <begin position="116"/>
        <end position="138"/>
    </location>
</feature>